<evidence type="ECO:0000256" key="2">
    <source>
        <dbReference type="SAM" id="Phobius"/>
    </source>
</evidence>
<feature type="region of interest" description="Disordered" evidence="1">
    <location>
        <begin position="108"/>
        <end position="133"/>
    </location>
</feature>
<keyword evidence="2" id="KW-1133">Transmembrane helix</keyword>
<evidence type="ECO:0008006" key="4">
    <source>
        <dbReference type="Google" id="ProtNLM"/>
    </source>
</evidence>
<accession>A0A3B1DMU2</accession>
<protein>
    <recommendedName>
        <fullName evidence="4">SHOCT domain-containing protein</fullName>
    </recommendedName>
</protein>
<keyword evidence="2" id="KW-0472">Membrane</keyword>
<reference evidence="3" key="1">
    <citation type="submission" date="2018-06" db="EMBL/GenBank/DDBJ databases">
        <authorList>
            <person name="Zhirakovskaya E."/>
        </authorList>
    </citation>
    <scope>NUCLEOTIDE SEQUENCE</scope>
</reference>
<name>A0A3B1DMU2_9ZZZZ</name>
<dbReference type="AlphaFoldDB" id="A0A3B1DMU2"/>
<proteinExistence type="predicted"/>
<evidence type="ECO:0000256" key="1">
    <source>
        <dbReference type="SAM" id="MobiDB-lite"/>
    </source>
</evidence>
<keyword evidence="2" id="KW-0812">Transmembrane</keyword>
<evidence type="ECO:0000313" key="3">
    <source>
        <dbReference type="EMBL" id="VAX38143.1"/>
    </source>
</evidence>
<gene>
    <name evidence="3" type="ORF">MNBD_PLANCTO03-340</name>
</gene>
<dbReference type="EMBL" id="UOGK01000128">
    <property type="protein sequence ID" value="VAX38143.1"/>
    <property type="molecule type" value="Genomic_DNA"/>
</dbReference>
<feature type="transmembrane region" description="Helical" evidence="2">
    <location>
        <begin position="6"/>
        <end position="28"/>
    </location>
</feature>
<sequence length="133" mass="14241">MDGTNLTTMILIGAVIVLVMVAGIILYLMRDRLLGSTSEEMPGSGGILETMRGMRDRGEISEEEYRTAQAAIVAKASAKKTSGQGVEKTKPVKIQTADGKVGELRAAPGFDLTGERLPPAARRATEENETDFD</sequence>
<organism evidence="3">
    <name type="scientific">hydrothermal vent metagenome</name>
    <dbReference type="NCBI Taxonomy" id="652676"/>
    <lineage>
        <taxon>unclassified sequences</taxon>
        <taxon>metagenomes</taxon>
        <taxon>ecological metagenomes</taxon>
    </lineage>
</organism>